<feature type="compositionally biased region" description="Basic and acidic residues" evidence="1">
    <location>
        <begin position="1"/>
        <end position="15"/>
    </location>
</feature>
<evidence type="ECO:0000256" key="1">
    <source>
        <dbReference type="SAM" id="MobiDB-lite"/>
    </source>
</evidence>
<keyword evidence="3" id="KW-1185">Reference proteome</keyword>
<feature type="non-terminal residue" evidence="2">
    <location>
        <position position="1"/>
    </location>
</feature>
<proteinExistence type="predicted"/>
<dbReference type="EMBL" id="JANIIK010000043">
    <property type="protein sequence ID" value="KAJ3605228.1"/>
    <property type="molecule type" value="Genomic_DNA"/>
</dbReference>
<gene>
    <name evidence="2" type="ORF">NHX12_027278</name>
</gene>
<comment type="caution">
    <text evidence="2">The sequence shown here is derived from an EMBL/GenBank/DDBJ whole genome shotgun (WGS) entry which is preliminary data.</text>
</comment>
<dbReference type="Proteomes" id="UP001148018">
    <property type="component" value="Unassembled WGS sequence"/>
</dbReference>
<feature type="non-terminal residue" evidence="2">
    <location>
        <position position="62"/>
    </location>
</feature>
<organism evidence="2 3">
    <name type="scientific">Muraenolepis orangiensis</name>
    <name type="common">Patagonian moray cod</name>
    <dbReference type="NCBI Taxonomy" id="630683"/>
    <lineage>
        <taxon>Eukaryota</taxon>
        <taxon>Metazoa</taxon>
        <taxon>Chordata</taxon>
        <taxon>Craniata</taxon>
        <taxon>Vertebrata</taxon>
        <taxon>Euteleostomi</taxon>
        <taxon>Actinopterygii</taxon>
        <taxon>Neopterygii</taxon>
        <taxon>Teleostei</taxon>
        <taxon>Neoteleostei</taxon>
        <taxon>Acanthomorphata</taxon>
        <taxon>Zeiogadaria</taxon>
        <taxon>Gadariae</taxon>
        <taxon>Gadiformes</taxon>
        <taxon>Muraenolepidoidei</taxon>
        <taxon>Muraenolepididae</taxon>
        <taxon>Muraenolepis</taxon>
    </lineage>
</organism>
<reference evidence="2" key="1">
    <citation type="submission" date="2022-07" db="EMBL/GenBank/DDBJ databases">
        <title>Chromosome-level genome of Muraenolepis orangiensis.</title>
        <authorList>
            <person name="Kim J."/>
        </authorList>
    </citation>
    <scope>NUCLEOTIDE SEQUENCE</scope>
    <source>
        <strain evidence="2">KU_S4_2022</strain>
        <tissue evidence="2">Muscle</tissue>
    </source>
</reference>
<evidence type="ECO:0000313" key="3">
    <source>
        <dbReference type="Proteomes" id="UP001148018"/>
    </source>
</evidence>
<dbReference type="AlphaFoldDB" id="A0A9Q0EF44"/>
<accession>A0A9Q0EF44</accession>
<feature type="region of interest" description="Disordered" evidence="1">
    <location>
        <begin position="1"/>
        <end position="62"/>
    </location>
</feature>
<sequence length="62" mass="6767">LDRPAEEWAGERAGERVAPQARSARSSTEPHPLLSLPYRQSHTPPVSPLQTDPPPTPPYSSP</sequence>
<name>A0A9Q0EF44_9TELE</name>
<protein>
    <submittedName>
        <fullName evidence="2">Uncharacterized protein</fullName>
    </submittedName>
</protein>
<evidence type="ECO:0000313" key="2">
    <source>
        <dbReference type="EMBL" id="KAJ3605228.1"/>
    </source>
</evidence>
<feature type="compositionally biased region" description="Pro residues" evidence="1">
    <location>
        <begin position="45"/>
        <end position="62"/>
    </location>
</feature>